<keyword evidence="9" id="KW-0325">Glycoprotein</keyword>
<dbReference type="GO" id="GO:0016020">
    <property type="term" value="C:membrane"/>
    <property type="evidence" value="ECO:0007669"/>
    <property type="project" value="UniProtKB-SubCell"/>
</dbReference>
<feature type="domain" description="PA" evidence="13">
    <location>
        <begin position="58"/>
        <end position="151"/>
    </location>
</feature>
<keyword evidence="2" id="KW-0245">EGF-like domain</keyword>
<evidence type="ECO:0000259" key="13">
    <source>
        <dbReference type="Pfam" id="PF02225"/>
    </source>
</evidence>
<dbReference type="Proteomes" id="UP001162131">
    <property type="component" value="Unassembled WGS sequence"/>
</dbReference>
<evidence type="ECO:0000256" key="7">
    <source>
        <dbReference type="ARBA" id="ARBA00022989"/>
    </source>
</evidence>
<protein>
    <recommendedName>
        <fullName evidence="17">PA domain-containing protein</fullName>
    </recommendedName>
</protein>
<dbReference type="Pfam" id="PF25011">
    <property type="entry name" value="VSR_TRX"/>
    <property type="match status" value="1"/>
</dbReference>
<keyword evidence="16" id="KW-1185">Reference proteome</keyword>
<dbReference type="PANTHER" id="PTHR22702">
    <property type="entry name" value="PROTEASE-ASSOCIATED DOMAIN-CONTAINING PROTEIN"/>
    <property type="match status" value="1"/>
</dbReference>
<feature type="transmembrane region" description="Helical" evidence="11">
    <location>
        <begin position="406"/>
        <end position="427"/>
    </location>
</feature>
<name>A0AAU9KFP7_9CILI</name>
<evidence type="ECO:0000256" key="10">
    <source>
        <dbReference type="ARBA" id="ARBA00037847"/>
    </source>
</evidence>
<keyword evidence="7 11" id="KW-1133">Transmembrane helix</keyword>
<feature type="chain" id="PRO_5043672821" description="PA domain-containing protein" evidence="12">
    <location>
        <begin position="16"/>
        <end position="469"/>
    </location>
</feature>
<accession>A0AAU9KFP7</accession>
<evidence type="ECO:0000256" key="1">
    <source>
        <dbReference type="ARBA" id="ARBA00004479"/>
    </source>
</evidence>
<proteinExistence type="predicted"/>
<dbReference type="PANTHER" id="PTHR22702:SF1">
    <property type="entry name" value="PROTEASE-ASSOCIATED DOMAIN-CONTAINING PROTEIN 1"/>
    <property type="match status" value="1"/>
</dbReference>
<evidence type="ECO:0000313" key="15">
    <source>
        <dbReference type="EMBL" id="CAG9336118.1"/>
    </source>
</evidence>
<keyword evidence="8 11" id="KW-0472">Membrane</keyword>
<dbReference type="InterPro" id="IPR046450">
    <property type="entry name" value="PA_dom_sf"/>
</dbReference>
<evidence type="ECO:0000259" key="14">
    <source>
        <dbReference type="Pfam" id="PF25011"/>
    </source>
</evidence>
<evidence type="ECO:0000256" key="12">
    <source>
        <dbReference type="SAM" id="SignalP"/>
    </source>
</evidence>
<comment type="subcellular location">
    <subcellularLocation>
        <location evidence="10">Endomembrane system</location>
        <topology evidence="10">Single-pass membrane protein</topology>
    </subcellularLocation>
    <subcellularLocation>
        <location evidence="1">Membrane</location>
        <topology evidence="1">Single-pass type I membrane protein</topology>
    </subcellularLocation>
</comment>
<evidence type="ECO:0000256" key="4">
    <source>
        <dbReference type="ARBA" id="ARBA00022729"/>
    </source>
</evidence>
<comment type="caution">
    <text evidence="15">The sequence shown here is derived from an EMBL/GenBank/DDBJ whole genome shotgun (WGS) entry which is preliminary data.</text>
</comment>
<dbReference type="InterPro" id="IPR056858">
    <property type="entry name" value="VSR_TRX"/>
</dbReference>
<dbReference type="Gene3D" id="3.50.30.30">
    <property type="match status" value="1"/>
</dbReference>
<dbReference type="Pfam" id="PF02225">
    <property type="entry name" value="PA"/>
    <property type="match status" value="1"/>
</dbReference>
<keyword evidence="4 12" id="KW-0732">Signal</keyword>
<evidence type="ECO:0000256" key="5">
    <source>
        <dbReference type="ARBA" id="ARBA00022737"/>
    </source>
</evidence>
<dbReference type="SUPFAM" id="SSF52025">
    <property type="entry name" value="PA domain"/>
    <property type="match status" value="1"/>
</dbReference>
<dbReference type="GO" id="GO:0012505">
    <property type="term" value="C:endomembrane system"/>
    <property type="evidence" value="ECO:0007669"/>
    <property type="project" value="UniProtKB-SubCell"/>
</dbReference>
<evidence type="ECO:0000313" key="16">
    <source>
        <dbReference type="Proteomes" id="UP001162131"/>
    </source>
</evidence>
<keyword evidence="3 11" id="KW-0812">Transmembrane</keyword>
<feature type="signal peptide" evidence="12">
    <location>
        <begin position="1"/>
        <end position="15"/>
    </location>
</feature>
<evidence type="ECO:0000256" key="11">
    <source>
        <dbReference type="SAM" id="Phobius"/>
    </source>
</evidence>
<evidence type="ECO:0000256" key="6">
    <source>
        <dbReference type="ARBA" id="ARBA00022837"/>
    </source>
</evidence>
<dbReference type="AlphaFoldDB" id="A0AAU9KFP7"/>
<feature type="domain" description="Vacuolar sorting receptor thioredoxin-like" evidence="14">
    <location>
        <begin position="192"/>
        <end position="375"/>
    </location>
</feature>
<keyword evidence="6" id="KW-0106">Calcium</keyword>
<reference evidence="15" key="1">
    <citation type="submission" date="2021-09" db="EMBL/GenBank/DDBJ databases">
        <authorList>
            <consortium name="AG Swart"/>
            <person name="Singh M."/>
            <person name="Singh A."/>
            <person name="Seah K."/>
            <person name="Emmerich C."/>
        </authorList>
    </citation>
    <scope>NUCLEOTIDE SEQUENCE</scope>
    <source>
        <strain evidence="15">ATCC30299</strain>
    </source>
</reference>
<evidence type="ECO:0000256" key="3">
    <source>
        <dbReference type="ARBA" id="ARBA00022692"/>
    </source>
</evidence>
<organism evidence="15 16">
    <name type="scientific">Blepharisma stoltei</name>
    <dbReference type="NCBI Taxonomy" id="1481888"/>
    <lineage>
        <taxon>Eukaryota</taxon>
        <taxon>Sar</taxon>
        <taxon>Alveolata</taxon>
        <taxon>Ciliophora</taxon>
        <taxon>Postciliodesmatophora</taxon>
        <taxon>Heterotrichea</taxon>
        <taxon>Heterotrichida</taxon>
        <taxon>Blepharismidae</taxon>
        <taxon>Blepharisma</taxon>
    </lineage>
</organism>
<evidence type="ECO:0000256" key="8">
    <source>
        <dbReference type="ARBA" id="ARBA00023136"/>
    </source>
</evidence>
<evidence type="ECO:0000256" key="9">
    <source>
        <dbReference type="ARBA" id="ARBA00023180"/>
    </source>
</evidence>
<sequence length="469" mass="52963">MSKLLLLCFLSLAIGRMYVYSPDALRLEMQNRYSHGEIRNSLANFGNPPYGSVIVGRVFYRASQSDACERMAPFDWTDDPDQINTPILLVNRGSCYFSVKARHAQDIGARALIVVDNKDENPENVIMIDNGSAGNIFIPTFLISKSDGELIQRYINNSTYTRHVALSLTFDVPHNGSKINYGVYMSSEVPHVYDFLKEFAPIASGIKKESALFRPHYVTSYCIWCSVDYFGKAEPNCLSGGRYCIEPPLGVDATGRDYIYEDLREICIYRETEKKDTYSLWFNYIKYYTELCTGNVTESCSEAAMKKAGVNVKKVKLCVKESFLEGDPLIVDNILLKAERESWANASASFYPALVVNNQTYRGDWETDPVVRALCAGYSYGQDPEFCKGTPVPQEDDNKGTGAGTIILILTLCVVLVGVILVFYRMWMKREMKDEMRRQVNTAVSQYFALSDTSSMKHGERPVVRVSYN</sequence>
<dbReference type="InterPro" id="IPR003137">
    <property type="entry name" value="PA_domain"/>
</dbReference>
<evidence type="ECO:0000256" key="2">
    <source>
        <dbReference type="ARBA" id="ARBA00022536"/>
    </source>
</evidence>
<gene>
    <name evidence="15" type="ORF">BSTOLATCC_MIC66006</name>
</gene>
<evidence type="ECO:0008006" key="17">
    <source>
        <dbReference type="Google" id="ProtNLM"/>
    </source>
</evidence>
<keyword evidence="5" id="KW-0677">Repeat</keyword>
<dbReference type="EMBL" id="CAJZBQ010000064">
    <property type="protein sequence ID" value="CAG9336118.1"/>
    <property type="molecule type" value="Genomic_DNA"/>
</dbReference>